<dbReference type="PANTHER" id="PTHR33567">
    <property type="entry name" value="CHROMATE ION TRANSPORTER (EUROFUNG)"/>
    <property type="match status" value="1"/>
</dbReference>
<dbReference type="OrthoDB" id="8969999at2"/>
<feature type="transmembrane region" description="Helical" evidence="7">
    <location>
        <begin position="383"/>
        <end position="400"/>
    </location>
</feature>
<feature type="transmembrane region" description="Helical" evidence="7">
    <location>
        <begin position="300"/>
        <end position="322"/>
    </location>
</feature>
<dbReference type="NCBIfam" id="TIGR00937">
    <property type="entry name" value="2A51"/>
    <property type="match status" value="1"/>
</dbReference>
<evidence type="ECO:0000256" key="3">
    <source>
        <dbReference type="ARBA" id="ARBA00022475"/>
    </source>
</evidence>
<name>A0A1H8PTV1_9RHOB</name>
<gene>
    <name evidence="8" type="ORF">SAMN04490248_105134</name>
</gene>
<feature type="transmembrane region" description="Helical" evidence="7">
    <location>
        <begin position="20"/>
        <end position="40"/>
    </location>
</feature>
<reference evidence="8 9" key="1">
    <citation type="submission" date="2016-10" db="EMBL/GenBank/DDBJ databases">
        <authorList>
            <person name="de Groot N.N."/>
        </authorList>
    </citation>
    <scope>NUCLEOTIDE SEQUENCE [LARGE SCALE GENOMIC DNA]</scope>
    <source>
        <strain evidence="8 9">DSM 27842</strain>
    </source>
</reference>
<keyword evidence="5 7" id="KW-1133">Transmembrane helix</keyword>
<evidence type="ECO:0000313" key="8">
    <source>
        <dbReference type="EMBL" id="SEO45196.1"/>
    </source>
</evidence>
<proteinExistence type="inferred from homology"/>
<dbReference type="GO" id="GO:0005886">
    <property type="term" value="C:plasma membrane"/>
    <property type="evidence" value="ECO:0007669"/>
    <property type="project" value="UniProtKB-SubCell"/>
</dbReference>
<feature type="transmembrane region" description="Helical" evidence="7">
    <location>
        <begin position="86"/>
        <end position="109"/>
    </location>
</feature>
<evidence type="ECO:0000256" key="4">
    <source>
        <dbReference type="ARBA" id="ARBA00022692"/>
    </source>
</evidence>
<evidence type="ECO:0000256" key="2">
    <source>
        <dbReference type="ARBA" id="ARBA00005262"/>
    </source>
</evidence>
<dbReference type="EMBL" id="FODS01000005">
    <property type="protein sequence ID" value="SEO45196.1"/>
    <property type="molecule type" value="Genomic_DNA"/>
</dbReference>
<dbReference type="PANTHER" id="PTHR33567:SF3">
    <property type="entry name" value="CHROMATE ION TRANSPORTER (EUROFUNG)"/>
    <property type="match status" value="1"/>
</dbReference>
<organism evidence="8 9">
    <name type="scientific">Salinihabitans flavidus</name>
    <dbReference type="NCBI Taxonomy" id="569882"/>
    <lineage>
        <taxon>Bacteria</taxon>
        <taxon>Pseudomonadati</taxon>
        <taxon>Pseudomonadota</taxon>
        <taxon>Alphaproteobacteria</taxon>
        <taxon>Rhodobacterales</taxon>
        <taxon>Roseobacteraceae</taxon>
        <taxon>Salinihabitans</taxon>
    </lineage>
</organism>
<protein>
    <submittedName>
        <fullName evidence="8">Chromate transporter</fullName>
    </submittedName>
</protein>
<dbReference type="Pfam" id="PF02417">
    <property type="entry name" value="Chromate_transp"/>
    <property type="match status" value="2"/>
</dbReference>
<sequence length="401" mass="40921">MKHDKGRPDTPQRGSAAEVFAVFLKLGLTSFGGPIAHLGYFRDELVTRRGWLSDTAYADLVALCQFLPGPASSQVGFALGLMRAGWLGALAAFCAFTLPSAILLFAFAMSAAQLSGPIGTGALHGLKIVAVAIVAQAVWGMARNLCPDRERATIALSAVLVLAFVPGAAGMVGAIALGAVAGFALGGDTRCEGGHLSVPVSRGAAIAALTVFGGLLALLPLVAGQGQTFAVIDGFYRSGALVFGGGHVVLPLLQAEVVQPGWITTDEFLAGYGAAQAVPGPLFTFAAYLGAVLGPEPNGVVGAALALTALFLPGFLILVGVLPFWDSFRRKTWAQSAMRGTNAAVVGILGAALYSPVFTSAVTDLQSFSLALGCFVLLTAWKAPPWIVVIVAATGGAALTL</sequence>
<keyword evidence="4 7" id="KW-0812">Transmembrane</keyword>
<keyword evidence="9" id="KW-1185">Reference proteome</keyword>
<dbReference type="STRING" id="569882.SAMN04490248_105134"/>
<dbReference type="Proteomes" id="UP000198893">
    <property type="component" value="Unassembled WGS sequence"/>
</dbReference>
<dbReference type="PIRSF" id="PIRSF004810">
    <property type="entry name" value="ChrA"/>
    <property type="match status" value="1"/>
</dbReference>
<keyword evidence="3" id="KW-1003">Cell membrane</keyword>
<dbReference type="InterPro" id="IPR003370">
    <property type="entry name" value="Chromate_transpt"/>
</dbReference>
<accession>A0A1H8PTV1</accession>
<feature type="transmembrane region" description="Helical" evidence="7">
    <location>
        <begin position="154"/>
        <end position="184"/>
    </location>
</feature>
<feature type="transmembrane region" description="Helical" evidence="7">
    <location>
        <begin position="343"/>
        <end position="363"/>
    </location>
</feature>
<evidence type="ECO:0000256" key="6">
    <source>
        <dbReference type="ARBA" id="ARBA00023136"/>
    </source>
</evidence>
<evidence type="ECO:0000256" key="1">
    <source>
        <dbReference type="ARBA" id="ARBA00004651"/>
    </source>
</evidence>
<keyword evidence="6 7" id="KW-0472">Membrane</keyword>
<dbReference type="GO" id="GO:0015109">
    <property type="term" value="F:chromate transmembrane transporter activity"/>
    <property type="evidence" value="ECO:0007669"/>
    <property type="project" value="InterPro"/>
</dbReference>
<dbReference type="RefSeq" id="WP_093116647.1">
    <property type="nucleotide sequence ID" value="NZ_FODS01000005.1"/>
</dbReference>
<evidence type="ECO:0000313" key="9">
    <source>
        <dbReference type="Proteomes" id="UP000198893"/>
    </source>
</evidence>
<comment type="subcellular location">
    <subcellularLocation>
        <location evidence="1">Cell membrane</location>
        <topology evidence="1">Multi-pass membrane protein</topology>
    </subcellularLocation>
</comment>
<comment type="similarity">
    <text evidence="2">Belongs to the chromate ion transporter (CHR) (TC 2.A.51) family.</text>
</comment>
<dbReference type="InterPro" id="IPR014047">
    <property type="entry name" value="Chr_Tranpt_l_chain"/>
</dbReference>
<feature type="transmembrane region" description="Helical" evidence="7">
    <location>
        <begin position="121"/>
        <end position="142"/>
    </location>
</feature>
<evidence type="ECO:0000256" key="5">
    <source>
        <dbReference type="ARBA" id="ARBA00022989"/>
    </source>
</evidence>
<feature type="transmembrane region" description="Helical" evidence="7">
    <location>
        <begin position="204"/>
        <end position="223"/>
    </location>
</feature>
<dbReference type="AlphaFoldDB" id="A0A1H8PTV1"/>
<evidence type="ECO:0000256" key="7">
    <source>
        <dbReference type="SAM" id="Phobius"/>
    </source>
</evidence>